<dbReference type="Gene3D" id="3.40.50.10910">
    <property type="entry name" value="Amidohydrolase"/>
    <property type="match status" value="1"/>
</dbReference>
<comment type="caution">
    <text evidence="4">The sequence shown here is derived from an EMBL/GenBank/DDBJ whole genome shotgun (WGS) entry which is preliminary data.</text>
</comment>
<dbReference type="Gene3D" id="1.20.58.520">
    <property type="entry name" value="Amidohydrolase"/>
    <property type="match status" value="1"/>
</dbReference>
<gene>
    <name evidence="4" type="ORF">ALTATR162_LOCUS4040</name>
</gene>
<dbReference type="AlphaFoldDB" id="A0A8J2I1W7"/>
<dbReference type="InterPro" id="IPR011059">
    <property type="entry name" value="Metal-dep_hydrolase_composite"/>
</dbReference>
<dbReference type="InterPro" id="IPR004045">
    <property type="entry name" value="Glutathione_S-Trfase_N"/>
</dbReference>
<dbReference type="SUPFAM" id="SSF51556">
    <property type="entry name" value="Metallo-dependent hydrolases"/>
    <property type="match status" value="1"/>
</dbReference>
<name>A0A8J2I1W7_9PLEO</name>
<dbReference type="InterPro" id="IPR036249">
    <property type="entry name" value="Thioredoxin-like_sf"/>
</dbReference>
<dbReference type="EMBL" id="CAJRGZ010000017">
    <property type="protein sequence ID" value="CAG5156207.1"/>
    <property type="molecule type" value="Genomic_DNA"/>
</dbReference>
<dbReference type="SUPFAM" id="SSF51338">
    <property type="entry name" value="Composite domain of metallo-dependent hydrolases"/>
    <property type="match status" value="1"/>
</dbReference>
<dbReference type="InterPro" id="IPR006680">
    <property type="entry name" value="Amidohydro-rel"/>
</dbReference>
<evidence type="ECO:0008006" key="6">
    <source>
        <dbReference type="Google" id="ProtNLM"/>
    </source>
</evidence>
<proteinExistence type="predicted"/>
<feature type="domain" description="GST N-terminal" evidence="3">
    <location>
        <begin position="471"/>
        <end position="566"/>
    </location>
</feature>
<dbReference type="GeneID" id="67015664"/>
<dbReference type="GO" id="GO:0016810">
    <property type="term" value="F:hydrolase activity, acting on carbon-nitrogen (but not peptide) bonds"/>
    <property type="evidence" value="ECO:0007669"/>
    <property type="project" value="InterPro"/>
</dbReference>
<dbReference type="PANTHER" id="PTHR43135">
    <property type="entry name" value="ALPHA-D-RIBOSE 1-METHYLPHOSPHONATE 5-TRIPHOSPHATE DIPHOSPHATASE"/>
    <property type="match status" value="1"/>
</dbReference>
<evidence type="ECO:0000259" key="2">
    <source>
        <dbReference type="Pfam" id="PF07985"/>
    </source>
</evidence>
<feature type="domain" description="Amidohydrolase-related" evidence="1">
    <location>
        <begin position="53"/>
        <end position="408"/>
    </location>
</feature>
<evidence type="ECO:0000259" key="3">
    <source>
        <dbReference type="Pfam" id="PF13409"/>
    </source>
</evidence>
<accession>A0A8J2I1W7</accession>
<dbReference type="Gene3D" id="3.40.30.10">
    <property type="entry name" value="Glutaredoxin"/>
    <property type="match status" value="1"/>
</dbReference>
<dbReference type="Pfam" id="PF07985">
    <property type="entry name" value="SRR1"/>
    <property type="match status" value="1"/>
</dbReference>
<reference evidence="4" key="1">
    <citation type="submission" date="2021-05" db="EMBL/GenBank/DDBJ databases">
        <authorList>
            <person name="Stam R."/>
        </authorList>
    </citation>
    <scope>NUCLEOTIDE SEQUENCE</scope>
    <source>
        <strain evidence="4">CS162</strain>
    </source>
</reference>
<dbReference type="Pfam" id="PF13409">
    <property type="entry name" value="GST_N_2"/>
    <property type="match status" value="1"/>
</dbReference>
<dbReference type="InterPro" id="IPR012942">
    <property type="entry name" value="SRR1-like"/>
</dbReference>
<dbReference type="Pfam" id="PF01979">
    <property type="entry name" value="Amidohydro_1"/>
    <property type="match status" value="1"/>
</dbReference>
<protein>
    <recommendedName>
        <fullName evidence="6">Amidohydrolase-related domain-containing protein</fullName>
    </recommendedName>
</protein>
<feature type="domain" description="SRR1-like" evidence="2">
    <location>
        <begin position="699"/>
        <end position="829"/>
    </location>
</feature>
<evidence type="ECO:0000259" key="1">
    <source>
        <dbReference type="Pfam" id="PF01979"/>
    </source>
</evidence>
<dbReference type="RefSeq" id="XP_043167585.1">
    <property type="nucleotide sequence ID" value="XM_043311650.1"/>
</dbReference>
<dbReference type="Gene3D" id="2.30.40.10">
    <property type="entry name" value="Urease, subunit C, domain 1"/>
    <property type="match status" value="1"/>
</dbReference>
<evidence type="ECO:0000313" key="5">
    <source>
        <dbReference type="Proteomes" id="UP000676310"/>
    </source>
</evidence>
<dbReference type="InterPro" id="IPR051781">
    <property type="entry name" value="Metallo-dep_Hydrolase"/>
</dbReference>
<organism evidence="4 5">
    <name type="scientific">Alternaria atra</name>
    <dbReference type="NCBI Taxonomy" id="119953"/>
    <lineage>
        <taxon>Eukaryota</taxon>
        <taxon>Fungi</taxon>
        <taxon>Dikarya</taxon>
        <taxon>Ascomycota</taxon>
        <taxon>Pezizomycotina</taxon>
        <taxon>Dothideomycetes</taxon>
        <taxon>Pleosporomycetidae</taxon>
        <taxon>Pleosporales</taxon>
        <taxon>Pleosporineae</taxon>
        <taxon>Pleosporaceae</taxon>
        <taxon>Alternaria</taxon>
        <taxon>Alternaria sect. Ulocladioides</taxon>
    </lineage>
</organism>
<dbReference type="Proteomes" id="UP000676310">
    <property type="component" value="Unassembled WGS sequence"/>
</dbReference>
<evidence type="ECO:0000313" key="4">
    <source>
        <dbReference type="EMBL" id="CAG5156207.1"/>
    </source>
</evidence>
<dbReference type="Gene3D" id="1.20.1050.10">
    <property type="match status" value="1"/>
</dbReference>
<keyword evidence="5" id="KW-1185">Reference proteome</keyword>
<dbReference type="PANTHER" id="PTHR43135:SF3">
    <property type="entry name" value="ALPHA-D-RIBOSE 1-METHYLPHOSPHONATE 5-TRIPHOSPHATE DIPHOSPHATASE"/>
    <property type="match status" value="1"/>
</dbReference>
<sequence length="887" mass="99886">MTTFLLRDVRIFTGEETIDEGYVHVQDGKIKSIGRMSDAPLDSVKTYSKPGHTVLPGLIDCHIHADRANPEALPQAIRFGVTTVCEMHNEIENVQKLKKQTLQPDTASYKTAGQAATIENGWPIPVITAHDKSPETAAAIAEWPKLTDRDSVVEYLEWTKKEMQPDYIKLMHESGTIMGQHFSYPSFELQSTIIAEAKKRGYLTVAHAMCLQDTLDVLNAGVDGLTHTFCDQPPTQELLDAYKRNNAWVNPTLVAIGSLTTEGKELQHQFAHDPRVKGLINEDGIGNMCKCMGFAAEGGKVEYAYEGVKKLREAGIDILCGSDSAGPAVGTAYGLSMHQELHIFVHKVGMTPAEALRSATSLVAKRFQFTDRGRIAEGLNADLLLVEGNPLEDIDATLNIRGVWRDGSLCSTYVEKLGTGVEPLGAAHEFAEKDGQFRRKPSAFRNFISSDANSEFPAEKDRYALYIHMGCPWAHRTNLVRSLKGLEEIVQLIVWDTSLVHEKKGWGMSGKPGFEKEPLYGYINLRQLYEKANPRYEGRYLVPTLWDKKKETIVNNESSEIIRMFYTEFDALIPEYLRESSKGDKAILPEHLRKDIDAMNEWVYDTINNGVYKTGFAQSQEAYEEHVYQKWYRSTLEMPHAIIDVVDITPNLRTHPKSKTKSRSRESKSLPAQLEYYLSLYGTSQLAQTIDRQLRVMLKNVHTPITKVLSLGLGSLVAAKGQSRRLKQLTILLFVRDILMQIWDMPVQIYAQDPTFTRKDESFLESLGIHILRTPSGSELGEASLILDTSTLVYSPFLTLEAYEQLLKDNTMVQYLFGDDFDVLLQKWPRQSAERAGVDHVMKKGLGACRKRPVVGEGFWTEEDGTFPMAMYEKLGQKKKRRQSGNL</sequence>
<dbReference type="SUPFAM" id="SSF52833">
    <property type="entry name" value="Thioredoxin-like"/>
    <property type="match status" value="1"/>
</dbReference>
<dbReference type="OrthoDB" id="5595695at2759"/>
<dbReference type="Gene3D" id="3.30.110.90">
    <property type="entry name" value="Amidohydrolase"/>
    <property type="match status" value="1"/>
</dbReference>
<dbReference type="InterPro" id="IPR032466">
    <property type="entry name" value="Metal_Hydrolase"/>
</dbReference>